<evidence type="ECO:0000313" key="6">
    <source>
        <dbReference type="EMBL" id="PWT37473.1"/>
    </source>
</evidence>
<dbReference type="Pfam" id="PF01183">
    <property type="entry name" value="Glyco_hydro_25"/>
    <property type="match status" value="1"/>
</dbReference>
<evidence type="ECO:0000256" key="1">
    <source>
        <dbReference type="ARBA" id="ARBA00010646"/>
    </source>
</evidence>
<dbReference type="PROSITE" id="PS51782">
    <property type="entry name" value="LYSM"/>
    <property type="match status" value="3"/>
</dbReference>
<comment type="caution">
    <text evidence="6">The sequence shown here is derived from an EMBL/GenBank/DDBJ whole genome shotgun (WGS) entry which is preliminary data.</text>
</comment>
<dbReference type="InterPro" id="IPR036779">
    <property type="entry name" value="LysM_dom_sf"/>
</dbReference>
<protein>
    <submittedName>
        <fullName evidence="6">Glycoside hydrolase</fullName>
    </submittedName>
</protein>
<feature type="compositionally biased region" description="Low complexity" evidence="4">
    <location>
        <begin position="324"/>
        <end position="334"/>
    </location>
</feature>
<dbReference type="PANTHER" id="PTHR33734">
    <property type="entry name" value="LYSM DOMAIN-CONTAINING GPI-ANCHORED PROTEIN 2"/>
    <property type="match status" value="1"/>
</dbReference>
<dbReference type="RefSeq" id="WP_109975822.1">
    <property type="nucleotide sequence ID" value="NZ_QGHV01000024.1"/>
</dbReference>
<dbReference type="SMART" id="SM00641">
    <property type="entry name" value="Glyco_25"/>
    <property type="match status" value="1"/>
</dbReference>
<dbReference type="SUPFAM" id="SSF51445">
    <property type="entry name" value="(Trans)glycosidases"/>
    <property type="match status" value="1"/>
</dbReference>
<dbReference type="SMART" id="SM00257">
    <property type="entry name" value="LysM"/>
    <property type="match status" value="3"/>
</dbReference>
<dbReference type="Gene3D" id="3.20.20.80">
    <property type="entry name" value="Glycosidases"/>
    <property type="match status" value="1"/>
</dbReference>
<dbReference type="InterPro" id="IPR018077">
    <property type="entry name" value="Glyco_hydro_fam25_subgr"/>
</dbReference>
<feature type="compositionally biased region" description="Polar residues" evidence="4">
    <location>
        <begin position="240"/>
        <end position="258"/>
    </location>
</feature>
<organism evidence="6 7">
    <name type="scientific">Limosilactobacillus reuteri</name>
    <name type="common">Lactobacillus reuteri</name>
    <dbReference type="NCBI Taxonomy" id="1598"/>
    <lineage>
        <taxon>Bacteria</taxon>
        <taxon>Bacillati</taxon>
        <taxon>Bacillota</taxon>
        <taxon>Bacilli</taxon>
        <taxon>Lactobacillales</taxon>
        <taxon>Lactobacillaceae</taxon>
        <taxon>Limosilactobacillus</taxon>
    </lineage>
</organism>
<dbReference type="PANTHER" id="PTHR33734:SF22">
    <property type="entry name" value="MEMBRANE-BOUND LYTIC MUREIN TRANSGLYCOSYLASE D"/>
    <property type="match status" value="1"/>
</dbReference>
<dbReference type="InterPro" id="IPR002053">
    <property type="entry name" value="Glyco_hydro_25"/>
</dbReference>
<evidence type="ECO:0000256" key="2">
    <source>
        <dbReference type="ARBA" id="ARBA00022801"/>
    </source>
</evidence>
<dbReference type="InterPro" id="IPR017853">
    <property type="entry name" value="GH"/>
</dbReference>
<evidence type="ECO:0000256" key="3">
    <source>
        <dbReference type="ARBA" id="ARBA00023295"/>
    </source>
</evidence>
<reference evidence="7" key="1">
    <citation type="journal article" date="2018" name="Front. Microbiol.">
        <title>Comparative Genomics of the Herbivore Gut Symbiont Lactobacillus reuteri Reveals Genetic Diversity and Lifestyle Adaptation.</title>
        <authorList>
            <person name="Zhao J."/>
        </authorList>
    </citation>
    <scope>NUCLEOTIDE SEQUENCE [LARGE SCALE GENOMIC DNA]</scope>
    <source>
        <strain evidence="7">LR9</strain>
    </source>
</reference>
<feature type="domain" description="LysM" evidence="5">
    <location>
        <begin position="266"/>
        <end position="310"/>
    </location>
</feature>
<dbReference type="EMBL" id="QGHV01000024">
    <property type="protein sequence ID" value="PWT37473.1"/>
    <property type="molecule type" value="Genomic_DNA"/>
</dbReference>
<evidence type="ECO:0000256" key="4">
    <source>
        <dbReference type="SAM" id="MobiDB-lite"/>
    </source>
</evidence>
<keyword evidence="2 6" id="KW-0378">Hydrolase</keyword>
<name>A0ABD6Y6W0_LIMRT</name>
<feature type="domain" description="LysM" evidence="5">
    <location>
        <begin position="335"/>
        <end position="379"/>
    </location>
</feature>
<gene>
    <name evidence="6" type="ORF">DKZ35_05050</name>
</gene>
<dbReference type="Pfam" id="PF01476">
    <property type="entry name" value="LysM"/>
    <property type="match status" value="3"/>
</dbReference>
<sequence length="434" mass="48479">MFKKFLKRMIIVIATIILVIPIFSGLAGADARSYGPDLSKYQGAYASKPYARDQFAISQVGGYVNGYFYDQWTYPTQISSGIANGLRMHTYIWYQVGGNAQLGKQVVDHFLPKIQAPKGSIIALDYEDGASWDKNANTEAILAGMREIKAAGYEPTYYSYKPYTLAHVDYNRILAEFPDSLWIAAYPDYNVRSEPYWGVFPSMPGVTLYQFTSHYKNIAGGLDGNISLAPNGHDITMSGYTNGNSQKPKTETPATEQGKQIHKDTHNYTVKPNDSWWAIANRYGMEMNALAQLNGKTINDVIHPGQVIRVADKGEGQSVSNKVNTTPTQPSNNTQYYTVQPNDTLSGIATKFGTTYQSIAFLNRIDNPNWIYPGQRLKINRATQNNSSNRVHYVRYGETLSGLSYSLGVNYQTLLSKNNIANPNFIRVGQAIYY</sequence>
<dbReference type="SUPFAM" id="SSF54106">
    <property type="entry name" value="LysM domain"/>
    <property type="match status" value="3"/>
</dbReference>
<evidence type="ECO:0000313" key="7">
    <source>
        <dbReference type="Proteomes" id="UP000245735"/>
    </source>
</evidence>
<accession>A0ABD6Y6W0</accession>
<dbReference type="CDD" id="cd00118">
    <property type="entry name" value="LysM"/>
    <property type="match status" value="3"/>
</dbReference>
<dbReference type="AlphaFoldDB" id="A0ABD6Y6W0"/>
<feature type="region of interest" description="Disordered" evidence="4">
    <location>
        <begin position="240"/>
        <end position="260"/>
    </location>
</feature>
<dbReference type="Gene3D" id="3.10.350.10">
    <property type="entry name" value="LysM domain"/>
    <property type="match status" value="3"/>
</dbReference>
<comment type="similarity">
    <text evidence="1">Belongs to the glycosyl hydrolase 25 family.</text>
</comment>
<evidence type="ECO:0000259" key="5">
    <source>
        <dbReference type="PROSITE" id="PS51782"/>
    </source>
</evidence>
<keyword evidence="3" id="KW-0326">Glycosidase</keyword>
<dbReference type="GO" id="GO:0016798">
    <property type="term" value="F:hydrolase activity, acting on glycosyl bonds"/>
    <property type="evidence" value="ECO:0007669"/>
    <property type="project" value="UniProtKB-KW"/>
</dbReference>
<feature type="region of interest" description="Disordered" evidence="4">
    <location>
        <begin position="315"/>
        <end position="334"/>
    </location>
</feature>
<dbReference type="Proteomes" id="UP000245735">
    <property type="component" value="Unassembled WGS sequence"/>
</dbReference>
<dbReference type="InterPro" id="IPR018392">
    <property type="entry name" value="LysM"/>
</dbReference>
<proteinExistence type="inferred from homology"/>
<feature type="domain" description="LysM" evidence="5">
    <location>
        <begin position="390"/>
        <end position="434"/>
    </location>
</feature>